<protein>
    <submittedName>
        <fullName evidence="1">Uncharacterized protein</fullName>
    </submittedName>
</protein>
<proteinExistence type="predicted"/>
<dbReference type="EMBL" id="CAADRP010001446">
    <property type="protein sequence ID" value="VFU38525.1"/>
    <property type="molecule type" value="Genomic_DNA"/>
</dbReference>
<sequence length="140" mass="15334">MILGGGSPRVPCKLDPSQHNMQASLVLTGQTKTLYSIQITLSGEVQDKGFCHKQASGTETITYKEKKMITRLEWTVVASDGEDVPRLKCEGTGEDLLEVTLAPNSMDLRRIVPAQLTDKHETPAHGFQLLVSVQSKELNA</sequence>
<gene>
    <name evidence="1" type="ORF">SVIM_LOCUS210934</name>
</gene>
<reference evidence="1" key="1">
    <citation type="submission" date="2019-03" db="EMBL/GenBank/DDBJ databases">
        <authorList>
            <person name="Mank J."/>
            <person name="Almeida P."/>
        </authorList>
    </citation>
    <scope>NUCLEOTIDE SEQUENCE</scope>
    <source>
        <strain evidence="1">78183</strain>
    </source>
</reference>
<name>A0A6N2LC59_SALVM</name>
<evidence type="ECO:0000313" key="1">
    <source>
        <dbReference type="EMBL" id="VFU38525.1"/>
    </source>
</evidence>
<accession>A0A6N2LC59</accession>
<dbReference type="AlphaFoldDB" id="A0A6N2LC59"/>
<organism evidence="1">
    <name type="scientific">Salix viminalis</name>
    <name type="common">Common osier</name>
    <name type="synonym">Basket willow</name>
    <dbReference type="NCBI Taxonomy" id="40686"/>
    <lineage>
        <taxon>Eukaryota</taxon>
        <taxon>Viridiplantae</taxon>
        <taxon>Streptophyta</taxon>
        <taxon>Embryophyta</taxon>
        <taxon>Tracheophyta</taxon>
        <taxon>Spermatophyta</taxon>
        <taxon>Magnoliopsida</taxon>
        <taxon>eudicotyledons</taxon>
        <taxon>Gunneridae</taxon>
        <taxon>Pentapetalae</taxon>
        <taxon>rosids</taxon>
        <taxon>fabids</taxon>
        <taxon>Malpighiales</taxon>
        <taxon>Salicaceae</taxon>
        <taxon>Saliceae</taxon>
        <taxon>Salix</taxon>
    </lineage>
</organism>